<dbReference type="KEGG" id="aii:E4K63_06465"/>
<dbReference type="AlphaFoldDB" id="A0AAE6YJ58"/>
<dbReference type="Pfam" id="PF04221">
    <property type="entry name" value="RelB"/>
    <property type="match status" value="1"/>
</dbReference>
<dbReference type="RefSeq" id="WP_133942360.1">
    <property type="nucleotide sequence ID" value="NZ_CP038241.1"/>
</dbReference>
<gene>
    <name evidence="1" type="ORF">E4K63_06465</name>
</gene>
<dbReference type="GO" id="GO:0006355">
    <property type="term" value="P:regulation of DNA-templated transcription"/>
    <property type="evidence" value="ECO:0007669"/>
    <property type="project" value="InterPro"/>
</dbReference>
<name>A0AAE6YJ58_9GAMM</name>
<sequence>MSTVRTNISLDNDLKLKATEVASTLGLSFSGLVRLLLSKTVNKNKLTGLEQGMLDYINGDVEISSGEEFLAKLRKDIDKC</sequence>
<reference evidence="1 2" key="1">
    <citation type="submission" date="2019-03" db="EMBL/GenBank/DDBJ databases">
        <title>Complete Genome Sequence of Allofrancisella inopinata Strain SYSU YG23 Isolated from Water-Cooling Systems in China.</title>
        <authorList>
            <person name="Ohrman C."/>
            <person name="Uneklint I."/>
            <person name="Sjodin A."/>
        </authorList>
    </citation>
    <scope>NUCLEOTIDE SEQUENCE [LARGE SCALE GENOMIC DNA]</scope>
    <source>
        <strain evidence="1 2">SYSU YG23</strain>
    </source>
</reference>
<organism evidence="1 2">
    <name type="scientific">Allofrancisella inopinata</name>
    <dbReference type="NCBI Taxonomy" id="1085647"/>
    <lineage>
        <taxon>Bacteria</taxon>
        <taxon>Pseudomonadati</taxon>
        <taxon>Pseudomonadota</taxon>
        <taxon>Gammaproteobacteria</taxon>
        <taxon>Thiotrichales</taxon>
        <taxon>Francisellaceae</taxon>
        <taxon>Allofrancisella</taxon>
    </lineage>
</organism>
<evidence type="ECO:0000313" key="1">
    <source>
        <dbReference type="EMBL" id="QIV96491.1"/>
    </source>
</evidence>
<accession>A0AAE6YJ58</accession>
<dbReference type="InterPro" id="IPR007337">
    <property type="entry name" value="RelB/DinJ"/>
</dbReference>
<dbReference type="InterPro" id="IPR013321">
    <property type="entry name" value="Arc_rbn_hlx_hlx"/>
</dbReference>
<keyword evidence="2" id="KW-1185">Reference proteome</keyword>
<dbReference type="Gene3D" id="1.10.1220.10">
    <property type="entry name" value="Met repressor-like"/>
    <property type="match status" value="1"/>
</dbReference>
<evidence type="ECO:0000313" key="2">
    <source>
        <dbReference type="Proteomes" id="UP000502004"/>
    </source>
</evidence>
<proteinExistence type="predicted"/>
<protein>
    <submittedName>
        <fullName evidence="1">Uncharacterized protein</fullName>
    </submittedName>
</protein>
<dbReference type="EMBL" id="CP038241">
    <property type="protein sequence ID" value="QIV96491.1"/>
    <property type="molecule type" value="Genomic_DNA"/>
</dbReference>
<dbReference type="Proteomes" id="UP000502004">
    <property type="component" value="Chromosome"/>
</dbReference>